<dbReference type="AlphaFoldDB" id="A0A382CBU9"/>
<dbReference type="EMBL" id="UINC01033747">
    <property type="protein sequence ID" value="SVB23500.1"/>
    <property type="molecule type" value="Genomic_DNA"/>
</dbReference>
<dbReference type="Pfam" id="PF09423">
    <property type="entry name" value="PhoD"/>
    <property type="match status" value="1"/>
</dbReference>
<dbReference type="PANTHER" id="PTHR43606">
    <property type="entry name" value="PHOSPHATASE, PUTATIVE (AFU_ORTHOLOGUE AFUA_6G08710)-RELATED"/>
    <property type="match status" value="1"/>
</dbReference>
<protein>
    <recommendedName>
        <fullName evidence="1">PhoD-like phosphatase metallophosphatase domain-containing protein</fullName>
    </recommendedName>
</protein>
<name>A0A382CBU9_9ZZZZ</name>
<sequence>MKKIVILLLSAIPLLAAGPFQATGFKVGEVTDNSAIVWTRLTANEKANPSTNPTLKFVYIDGKSKEMDLRERPDKKRGVIKSVEYSTPGKVRDIRYAAPGASGEARVVYQAQGGAHRSSGWEPVDPKADYTRQFRLEKLKPNTIYSLRVETRGVSKELGVIREGKFKTAPAPKNPERVVFTVSTGQTFRHQDRPDGFEIYPSMLRLNPSFFVHTGDIIYYDGLAKSKELAHWHWQRMYSRPTNVDFHTKVASYFIKDDHDTWINDCWPTMTTKAMFQFTFQQGVKIFKQQVPMGASTYRTVRWGKDLQVWMVEGRDFRSSNKAPDGLTKTIWGAEQKAWFKKTVAESDATYRVLISPTPIVGPDRKSKHDNHSNVDFTHEGDELRALIAKQKNMVVVCGDRHWQYMSIHPKTGVREYSCGPASDQHAGGWKKNDFRKDYHKYLNVTGGFLSGTVERQKDKPTLTFRWHDVKGKVLHTDVAFP</sequence>
<dbReference type="InterPro" id="IPR018946">
    <property type="entry name" value="PhoD-like_MPP"/>
</dbReference>
<proteinExistence type="predicted"/>
<dbReference type="InterPro" id="IPR029052">
    <property type="entry name" value="Metallo-depent_PP-like"/>
</dbReference>
<gene>
    <name evidence="2" type="ORF">METZ01_LOCUS176354</name>
</gene>
<dbReference type="Gene3D" id="2.60.40.380">
    <property type="entry name" value="Purple acid phosphatase-like, N-terminal"/>
    <property type="match status" value="1"/>
</dbReference>
<dbReference type="Gene3D" id="3.60.21.70">
    <property type="entry name" value="PhoD-like phosphatase"/>
    <property type="match status" value="1"/>
</dbReference>
<accession>A0A382CBU9</accession>
<organism evidence="2">
    <name type="scientific">marine metagenome</name>
    <dbReference type="NCBI Taxonomy" id="408172"/>
    <lineage>
        <taxon>unclassified sequences</taxon>
        <taxon>metagenomes</taxon>
        <taxon>ecological metagenomes</taxon>
    </lineage>
</organism>
<evidence type="ECO:0000259" key="1">
    <source>
        <dbReference type="Pfam" id="PF09423"/>
    </source>
</evidence>
<dbReference type="PANTHER" id="PTHR43606:SF1">
    <property type="entry name" value="PHOD-LIKE PHOSPHATASE METALLOPHOSPHATASE DOMAIN-CONTAINING PROTEIN"/>
    <property type="match status" value="1"/>
</dbReference>
<dbReference type="SUPFAM" id="SSF56300">
    <property type="entry name" value="Metallo-dependent phosphatases"/>
    <property type="match status" value="1"/>
</dbReference>
<dbReference type="InterPro" id="IPR038607">
    <property type="entry name" value="PhoD-like_sf"/>
</dbReference>
<evidence type="ECO:0000313" key="2">
    <source>
        <dbReference type="EMBL" id="SVB23500.1"/>
    </source>
</evidence>
<dbReference type="InterPro" id="IPR052900">
    <property type="entry name" value="Phospholipid_Metab_Enz"/>
</dbReference>
<reference evidence="2" key="1">
    <citation type="submission" date="2018-05" db="EMBL/GenBank/DDBJ databases">
        <authorList>
            <person name="Lanie J.A."/>
            <person name="Ng W.-L."/>
            <person name="Kazmierczak K.M."/>
            <person name="Andrzejewski T.M."/>
            <person name="Davidsen T.M."/>
            <person name="Wayne K.J."/>
            <person name="Tettelin H."/>
            <person name="Glass J.I."/>
            <person name="Rusch D."/>
            <person name="Podicherti R."/>
            <person name="Tsui H.-C.T."/>
            <person name="Winkler M.E."/>
        </authorList>
    </citation>
    <scope>NUCLEOTIDE SEQUENCE</scope>
</reference>
<feature type="domain" description="PhoD-like phosphatase metallophosphatase" evidence="1">
    <location>
        <begin position="181"/>
        <end position="430"/>
    </location>
</feature>